<dbReference type="STRING" id="1921803.NIES593_09730"/>
<sequence>MNDRVDRILQEFASRSLEIEGAFLVSSQGQPITVAMGMEYNSALILAGTMLRLAQIVREEYAWQEIEQVSIRAQEGYVILFRCSEEVFLLVKTARVPWGFLDRDIHRTVKTLQSELQTADIPRLTAEEPSQITLLWENGQITASDRAKTKFKLDGDFIARAQQELAQYIGPIACVVCKRVLAENPNIEASEFIKALAKHIPQQKQALDFQRHLRET</sequence>
<dbReference type="RefSeq" id="WP_073599399.1">
    <property type="nucleotide sequence ID" value="NZ_MRCB01000009.1"/>
</dbReference>
<dbReference type="SUPFAM" id="SSF103196">
    <property type="entry name" value="Roadblock/LC7 domain"/>
    <property type="match status" value="1"/>
</dbReference>
<gene>
    <name evidence="2" type="ORF">NIES593_09730</name>
</gene>
<comment type="caution">
    <text evidence="2">The sequence shown here is derived from an EMBL/GenBank/DDBJ whole genome shotgun (WGS) entry which is preliminary data.</text>
</comment>
<proteinExistence type="predicted"/>
<accession>A0A1U7HIT3</accession>
<dbReference type="AlphaFoldDB" id="A0A1U7HIT3"/>
<evidence type="ECO:0000313" key="2">
    <source>
        <dbReference type="EMBL" id="OKH23500.1"/>
    </source>
</evidence>
<dbReference type="InterPro" id="IPR058395">
    <property type="entry name" value="DUF8082"/>
</dbReference>
<evidence type="ECO:0000259" key="1">
    <source>
        <dbReference type="Pfam" id="PF26309"/>
    </source>
</evidence>
<reference evidence="2 3" key="1">
    <citation type="submission" date="2016-11" db="EMBL/GenBank/DDBJ databases">
        <title>Draft Genome Sequences of Nine Cyanobacterial Strains from Diverse Habitats.</title>
        <authorList>
            <person name="Zhu T."/>
            <person name="Hou S."/>
            <person name="Lu X."/>
            <person name="Hess W.R."/>
        </authorList>
    </citation>
    <scope>NUCLEOTIDE SEQUENCE [LARGE SCALE GENOMIC DNA]</scope>
    <source>
        <strain evidence="2 3">NIES-593</strain>
    </source>
</reference>
<dbReference type="OrthoDB" id="581316at2"/>
<keyword evidence="3" id="KW-1185">Reference proteome</keyword>
<dbReference type="EMBL" id="MRCB01000009">
    <property type="protein sequence ID" value="OKH23500.1"/>
    <property type="molecule type" value="Genomic_DNA"/>
</dbReference>
<dbReference type="Pfam" id="PF26309">
    <property type="entry name" value="DUF8082"/>
    <property type="match status" value="1"/>
</dbReference>
<protein>
    <recommendedName>
        <fullName evidence="1">DUF8082 domain-containing protein</fullName>
    </recommendedName>
</protein>
<feature type="domain" description="DUF8082" evidence="1">
    <location>
        <begin position="156"/>
        <end position="215"/>
    </location>
</feature>
<organism evidence="2 3">
    <name type="scientific">Hydrococcus rivularis NIES-593</name>
    <dbReference type="NCBI Taxonomy" id="1921803"/>
    <lineage>
        <taxon>Bacteria</taxon>
        <taxon>Bacillati</taxon>
        <taxon>Cyanobacteriota</taxon>
        <taxon>Cyanophyceae</taxon>
        <taxon>Pleurocapsales</taxon>
        <taxon>Hydrococcaceae</taxon>
        <taxon>Hydrococcus</taxon>
    </lineage>
</organism>
<dbReference type="Gene3D" id="3.30.450.30">
    <property type="entry name" value="Dynein light chain 2a, cytoplasmic"/>
    <property type="match status" value="1"/>
</dbReference>
<dbReference type="Proteomes" id="UP000186868">
    <property type="component" value="Unassembled WGS sequence"/>
</dbReference>
<evidence type="ECO:0000313" key="3">
    <source>
        <dbReference type="Proteomes" id="UP000186868"/>
    </source>
</evidence>
<name>A0A1U7HIT3_9CYAN</name>